<evidence type="ECO:0000259" key="2">
    <source>
        <dbReference type="Pfam" id="PF20182"/>
    </source>
</evidence>
<feature type="transmembrane region" description="Helical" evidence="1">
    <location>
        <begin position="133"/>
        <end position="151"/>
    </location>
</feature>
<reference evidence="3 4" key="1">
    <citation type="submission" date="2016-10" db="EMBL/GenBank/DDBJ databases">
        <authorList>
            <person name="de Groot N.N."/>
        </authorList>
    </citation>
    <scope>NUCLEOTIDE SEQUENCE [LARGE SCALE GENOMIC DNA]</scope>
    <source>
        <strain evidence="3 4">CPCC 202699</strain>
    </source>
</reference>
<dbReference type="OrthoDB" id="3685619at2"/>
<feature type="transmembrane region" description="Helical" evidence="1">
    <location>
        <begin position="67"/>
        <end position="84"/>
    </location>
</feature>
<keyword evidence="1" id="KW-0472">Membrane</keyword>
<evidence type="ECO:0000256" key="1">
    <source>
        <dbReference type="SAM" id="Phobius"/>
    </source>
</evidence>
<keyword evidence="1" id="KW-1133">Transmembrane helix</keyword>
<organism evidence="3 4">
    <name type="scientific">Amycolatopsis xylanica</name>
    <dbReference type="NCBI Taxonomy" id="589385"/>
    <lineage>
        <taxon>Bacteria</taxon>
        <taxon>Bacillati</taxon>
        <taxon>Actinomycetota</taxon>
        <taxon>Actinomycetes</taxon>
        <taxon>Pseudonocardiales</taxon>
        <taxon>Pseudonocardiaceae</taxon>
        <taxon>Amycolatopsis</taxon>
    </lineage>
</organism>
<proteinExistence type="predicted"/>
<feature type="transmembrane region" description="Helical" evidence="1">
    <location>
        <begin position="96"/>
        <end position="113"/>
    </location>
</feature>
<keyword evidence="4" id="KW-1185">Reference proteome</keyword>
<evidence type="ECO:0000313" key="4">
    <source>
        <dbReference type="Proteomes" id="UP000199515"/>
    </source>
</evidence>
<gene>
    <name evidence="3" type="ORF">SAMN05421504_10468</name>
</gene>
<dbReference type="InterPro" id="IPR050039">
    <property type="entry name" value="MAB_1171c-like"/>
</dbReference>
<feature type="domain" description="DUF6545" evidence="2">
    <location>
        <begin position="240"/>
        <end position="357"/>
    </location>
</feature>
<protein>
    <recommendedName>
        <fullName evidence="2">DUF6545 domain-containing protein</fullName>
    </recommendedName>
</protein>
<dbReference type="InterPro" id="IPR046675">
    <property type="entry name" value="DUF6545"/>
</dbReference>
<feature type="transmembrane region" description="Helical" evidence="1">
    <location>
        <begin position="207"/>
        <end position="228"/>
    </location>
</feature>
<name>A0A1H3G0Q2_9PSEU</name>
<evidence type="ECO:0000313" key="3">
    <source>
        <dbReference type="EMBL" id="SDX96627.1"/>
    </source>
</evidence>
<feature type="transmembrane region" description="Helical" evidence="1">
    <location>
        <begin position="29"/>
        <end position="47"/>
    </location>
</feature>
<accession>A0A1H3G0Q2</accession>
<dbReference type="EMBL" id="FNON01000004">
    <property type="protein sequence ID" value="SDX96627.1"/>
    <property type="molecule type" value="Genomic_DNA"/>
</dbReference>
<dbReference type="RefSeq" id="WP_091290592.1">
    <property type="nucleotide sequence ID" value="NZ_FNON01000004.1"/>
</dbReference>
<dbReference type="STRING" id="589385.SAMN05421504_10468"/>
<dbReference type="Pfam" id="PF20182">
    <property type="entry name" value="DUF6545"/>
    <property type="match status" value="1"/>
</dbReference>
<sequence>MTHYVFSGAILLVVAYKLFTNRGRGLTPVLKYLLLFFTSLAVGIMFVAPPTTNLIMRFEPFPLTARLLGNAFQLLAVHYLVRLAGSTRTPEPRSGFRYLVAAWLTMTVLLATTSFDTDNGGFTAVNALRPSLIGYQLVLFLYGSGCLIVFARMISRYAAECPPGPFRAGLRTVAAGAVWTIGWATWACLPTLWILLTGLSRETFMAVNLNLAWLTVLLWIAGAMLATWSEQLLRLHRRISALRRYRAMAPLWSALFAAQPGIALTRMRRDPEFALYRRIIEIRDGVLVLRRHIPPQVAEWVPGRQSPATLEAASLAAALIAKEAGHSWPASPHVPTAVDASIESETEWLTEVARAFATSPVVDEVRMHTTTRYGSHPTAA</sequence>
<feature type="transmembrane region" description="Helical" evidence="1">
    <location>
        <begin position="172"/>
        <end position="195"/>
    </location>
</feature>
<dbReference type="AlphaFoldDB" id="A0A1H3G0Q2"/>
<dbReference type="Proteomes" id="UP000199515">
    <property type="component" value="Unassembled WGS sequence"/>
</dbReference>
<keyword evidence="1" id="KW-0812">Transmembrane</keyword>
<dbReference type="NCBIfam" id="NF042915">
    <property type="entry name" value="MAB_1171c_fam"/>
    <property type="match status" value="1"/>
</dbReference>